<dbReference type="InterPro" id="IPR051678">
    <property type="entry name" value="AGP_Transferase"/>
</dbReference>
<evidence type="ECO:0000259" key="1">
    <source>
        <dbReference type="Pfam" id="PF01636"/>
    </source>
</evidence>
<evidence type="ECO:0000313" key="3">
    <source>
        <dbReference type="Proteomes" id="UP001149165"/>
    </source>
</evidence>
<dbReference type="EMBL" id="JAPQKH010000001">
    <property type="protein sequence ID" value="KAJ5116935.1"/>
    <property type="molecule type" value="Genomic_DNA"/>
</dbReference>
<dbReference type="AlphaFoldDB" id="A0A9W9GER7"/>
<evidence type="ECO:0000313" key="2">
    <source>
        <dbReference type="EMBL" id="KAJ5116935.1"/>
    </source>
</evidence>
<dbReference type="PANTHER" id="PTHR21310:SF37">
    <property type="entry name" value="AMINOGLYCOSIDE PHOSPHOTRANSFERASE DOMAIN-CONTAINING PROTEIN"/>
    <property type="match status" value="1"/>
</dbReference>
<reference evidence="2" key="2">
    <citation type="journal article" date="2023" name="IMA Fungus">
        <title>Comparative genomic study of the Penicillium genus elucidates a diverse pangenome and 15 lateral gene transfer events.</title>
        <authorList>
            <person name="Petersen C."/>
            <person name="Sorensen T."/>
            <person name="Nielsen M.R."/>
            <person name="Sondergaard T.E."/>
            <person name="Sorensen J.L."/>
            <person name="Fitzpatrick D.A."/>
            <person name="Frisvad J.C."/>
            <person name="Nielsen K.L."/>
        </authorList>
    </citation>
    <scope>NUCLEOTIDE SEQUENCE</scope>
    <source>
        <strain evidence="2">IBT 30069</strain>
    </source>
</reference>
<dbReference type="SUPFAM" id="SSF56112">
    <property type="entry name" value="Protein kinase-like (PK-like)"/>
    <property type="match status" value="1"/>
</dbReference>
<feature type="domain" description="Aminoglycoside phosphotransferase" evidence="1">
    <location>
        <begin position="69"/>
        <end position="341"/>
    </location>
</feature>
<dbReference type="Proteomes" id="UP001149165">
    <property type="component" value="Unassembled WGS sequence"/>
</dbReference>
<accession>A0A9W9GER7</accession>
<organism evidence="2 3">
    <name type="scientific">Penicillium angulare</name>
    <dbReference type="NCBI Taxonomy" id="116970"/>
    <lineage>
        <taxon>Eukaryota</taxon>
        <taxon>Fungi</taxon>
        <taxon>Dikarya</taxon>
        <taxon>Ascomycota</taxon>
        <taxon>Pezizomycotina</taxon>
        <taxon>Eurotiomycetes</taxon>
        <taxon>Eurotiomycetidae</taxon>
        <taxon>Eurotiales</taxon>
        <taxon>Aspergillaceae</taxon>
        <taxon>Penicillium</taxon>
    </lineage>
</organism>
<protein>
    <recommendedName>
        <fullName evidence="1">Aminoglycoside phosphotransferase domain-containing protein</fullName>
    </recommendedName>
</protein>
<dbReference type="PANTHER" id="PTHR21310">
    <property type="entry name" value="AMINOGLYCOSIDE PHOSPHOTRANSFERASE-RELATED-RELATED"/>
    <property type="match status" value="1"/>
</dbReference>
<gene>
    <name evidence="2" type="ORF">N7456_001283</name>
</gene>
<sequence length="502" mass="57993">MDTQWISHRVHEAQGDVWVESALEAYKKGDLCAWVSTFHPRKLECRSKGLFIYGSFNMALKVIFRDGTAWMVRFPRGGIVHKAYADEKVAMEVIALRLLRSKTTIPVPKVKAWGDAASNPLGLGPFIMMEFIEGVDLIKIIRAPNSERLAAPMREDLSMDHIETLYKQMADFLLQIFEMDFDRIGSLQSTSSDFQREVPVRPLTLKTHSIMQDGDVNTFGKYITRHSNVKGFQIINILHLGDRSSGFKTATEYLSYLVDQEWEQLIHQHNSTFGPKSAEAQYKASSAMRELMPQLVHPEYDGSKFKFICDDFGLGNLIVRSEDDMTVVGVVDLEWSYIGPAQMLASAPWWLLMDRPVNVSWDYDGKTNKAPEVVERYFKHLDIFTRILEEEEAKRPTHEKKECSRLLKWSRESGAMWLHMILTNGFNQHDSFVYRQLRDALEPRWSEYIDELDEEEVEAFGQRKVKDLELYDEALAGLDERQKLMDDGVITKLQFIEQSLKR</sequence>
<dbReference type="InterPro" id="IPR011009">
    <property type="entry name" value="Kinase-like_dom_sf"/>
</dbReference>
<dbReference type="OrthoDB" id="5412996at2759"/>
<comment type="caution">
    <text evidence="2">The sequence shown here is derived from an EMBL/GenBank/DDBJ whole genome shotgun (WGS) entry which is preliminary data.</text>
</comment>
<keyword evidence="3" id="KW-1185">Reference proteome</keyword>
<dbReference type="Pfam" id="PF01636">
    <property type="entry name" value="APH"/>
    <property type="match status" value="1"/>
</dbReference>
<reference evidence="2" key="1">
    <citation type="submission" date="2022-11" db="EMBL/GenBank/DDBJ databases">
        <authorList>
            <person name="Petersen C."/>
        </authorList>
    </citation>
    <scope>NUCLEOTIDE SEQUENCE</scope>
    <source>
        <strain evidence="2">IBT 30069</strain>
    </source>
</reference>
<dbReference type="InterPro" id="IPR002575">
    <property type="entry name" value="Aminoglycoside_PTrfase"/>
</dbReference>
<name>A0A9W9GER7_9EURO</name>
<proteinExistence type="predicted"/>